<dbReference type="AlphaFoldDB" id="A0ABD4Z581"/>
<dbReference type="PANTHER" id="PTHR43421">
    <property type="entry name" value="METALLOPROTEASE PMBA"/>
    <property type="match status" value="1"/>
</dbReference>
<organism evidence="2 3">
    <name type="scientific">Ignisphaera cupida</name>
    <dbReference type="NCBI Taxonomy" id="3050454"/>
    <lineage>
        <taxon>Archaea</taxon>
        <taxon>Thermoproteota</taxon>
        <taxon>Thermoprotei</taxon>
        <taxon>Desulfurococcales</taxon>
        <taxon>Desulfurococcaceae</taxon>
        <taxon>Ignisphaera</taxon>
    </lineage>
</organism>
<dbReference type="Pfam" id="PF19289">
    <property type="entry name" value="PmbA_TldD_3rd"/>
    <property type="match status" value="1"/>
</dbReference>
<name>A0ABD4Z581_9CREN</name>
<evidence type="ECO:0000259" key="1">
    <source>
        <dbReference type="Pfam" id="PF19289"/>
    </source>
</evidence>
<comment type="caution">
    <text evidence="2">The sequence shown here is derived from an EMBL/GenBank/DDBJ whole genome shotgun (WGS) entry which is preliminary data.</text>
</comment>
<dbReference type="SUPFAM" id="SSF111283">
    <property type="entry name" value="Putative modulator of DNA gyrase, PmbA/TldD"/>
    <property type="match status" value="1"/>
</dbReference>
<dbReference type="Proteomes" id="UP001529235">
    <property type="component" value="Unassembled WGS sequence"/>
</dbReference>
<accession>A0ABD4Z581</accession>
<dbReference type="RefSeq" id="WP_285273101.1">
    <property type="nucleotide sequence ID" value="NZ_JASNVW010000001.1"/>
</dbReference>
<protein>
    <submittedName>
        <fullName evidence="2">TldD/PmbA family protein</fullName>
    </submittedName>
</protein>
<evidence type="ECO:0000313" key="3">
    <source>
        <dbReference type="Proteomes" id="UP001529235"/>
    </source>
</evidence>
<dbReference type="InterPro" id="IPR036059">
    <property type="entry name" value="TldD/PmbA_sf"/>
</dbReference>
<dbReference type="EMBL" id="JASNVW010000001">
    <property type="protein sequence ID" value="MDK6028127.1"/>
    <property type="molecule type" value="Genomic_DNA"/>
</dbReference>
<feature type="domain" description="Metalloprotease TldD/E C-terminal" evidence="1">
    <location>
        <begin position="225"/>
        <end position="446"/>
    </location>
</feature>
<evidence type="ECO:0000313" key="2">
    <source>
        <dbReference type="EMBL" id="MDK6028127.1"/>
    </source>
</evidence>
<keyword evidence="3" id="KW-1185">Reference proteome</keyword>
<dbReference type="InterPro" id="IPR047657">
    <property type="entry name" value="PmbA"/>
</dbReference>
<dbReference type="InterPro" id="IPR035068">
    <property type="entry name" value="TldD/PmbA_N"/>
</dbReference>
<sequence length="450" mass="48949">MNIVEIVERGVRKAESLGVSEAEVYVVREHSMSVAGDVRGVESIVSGESVSAFARIVIGKKLSVQGSMISTPSDIDVLIENAVKIAKVSSEDPKWVSLPKRLGLSMIFDIVDERIRNPDIGFYTEIVKEALEKPKQFGKIAFTNIAEVSLTFSERAIGNSYQQPVSCEKTDFVFSINVKAVDEGAESSFSSYYHAPTLREFNMSKVVEEATNVATSTLRARPVETGKYQVIFMPRVFASVLQALIVPAIRADMVQKNRSPLANKLFSEIISQEITLIDDGAAPNMAGSSPFDDEGVATKRKTVFDRGVLRTFLYDTYTANIDGRESTGNARRAGSSNTYPDATNIIVLPGSSSLESIIRDLRKGLVVYGTIGEWLSNPVNGFLNATITHGLLIENGEVKQAVKGVVLSGDIYRLLKENLIALSREYEVVSNYMVPAIAIDNVTVAGEGGG</sequence>
<dbReference type="Gene3D" id="3.30.2290.10">
    <property type="entry name" value="PmbA/TldD superfamily"/>
    <property type="match status" value="1"/>
</dbReference>
<dbReference type="PANTHER" id="PTHR43421:SF1">
    <property type="entry name" value="METALLOPROTEASE PMBA"/>
    <property type="match status" value="1"/>
</dbReference>
<proteinExistence type="predicted"/>
<gene>
    <name evidence="2" type="ORF">QPL79_01950</name>
</gene>
<reference evidence="2 3" key="1">
    <citation type="submission" date="2023-05" db="EMBL/GenBank/DDBJ databases">
        <title>A new hyperthermophilic archaea 'Ignisphaera cupida' sp. nov. and description of the family 'Ignisphaeraceae' fam. nov.</title>
        <authorList>
            <person name="Podosokorskaya O.A."/>
            <person name="Elcheninov A.G."/>
            <person name="Klukina A."/>
            <person name="Merkel A.Y."/>
        </authorList>
    </citation>
    <scope>NUCLEOTIDE SEQUENCE [LARGE SCALE GENOMIC DNA]</scope>
    <source>
        <strain evidence="2 3">4213-co</strain>
    </source>
</reference>
<dbReference type="InterPro" id="IPR045569">
    <property type="entry name" value="Metalloprtase-TldD/E_C"/>
</dbReference>